<protein>
    <submittedName>
        <fullName evidence="1">Uncharacterized protein</fullName>
    </submittedName>
</protein>
<dbReference type="Proteomes" id="UP001163550">
    <property type="component" value="Chromosome"/>
</dbReference>
<name>A0ABY6HIR7_9FIRM</name>
<organism evidence="1 2">
    <name type="scientific">Acetobacterium wieringae</name>
    <dbReference type="NCBI Taxonomy" id="52694"/>
    <lineage>
        <taxon>Bacteria</taxon>
        <taxon>Bacillati</taxon>
        <taxon>Bacillota</taxon>
        <taxon>Clostridia</taxon>
        <taxon>Eubacteriales</taxon>
        <taxon>Eubacteriaceae</taxon>
        <taxon>Acetobacterium</taxon>
    </lineage>
</organism>
<reference evidence="1" key="1">
    <citation type="submission" date="2021-11" db="EMBL/GenBank/DDBJ databases">
        <title>Isoprene-degrading acetogen.</title>
        <authorList>
            <person name="Yang Y."/>
            <person name="Jin H."/>
            <person name="Yan J."/>
        </authorList>
    </citation>
    <scope>NUCLEOTIDE SEQUENCE</scope>
    <source>
        <strain evidence="1">Berkeley</strain>
    </source>
</reference>
<dbReference type="EMBL" id="CP087994">
    <property type="protein sequence ID" value="UYO64422.1"/>
    <property type="molecule type" value="Genomic_DNA"/>
</dbReference>
<keyword evidence="2" id="KW-1185">Reference proteome</keyword>
<sequence>MKEEGLLLSKLDEDGDLIFSIKPDAMEIRVINAQFSDKEGKSLVVEAVNQVEVPFMFLSGIFDNVPSITFERTTRVRYVPKF</sequence>
<evidence type="ECO:0000313" key="2">
    <source>
        <dbReference type="Proteomes" id="UP001163550"/>
    </source>
</evidence>
<accession>A0ABY6HIR7</accession>
<dbReference type="RefSeq" id="WP_228881305.1">
    <property type="nucleotide sequence ID" value="NZ_CABIIK010000033.1"/>
</dbReference>
<gene>
    <name evidence="1" type="ORF">LNN31_08365</name>
</gene>
<proteinExistence type="predicted"/>
<evidence type="ECO:0000313" key="1">
    <source>
        <dbReference type="EMBL" id="UYO64422.1"/>
    </source>
</evidence>